<dbReference type="InterPro" id="IPR001932">
    <property type="entry name" value="PPM-type_phosphatase-like_dom"/>
</dbReference>
<dbReference type="GO" id="GO:0004722">
    <property type="term" value="F:protein serine/threonine phosphatase activity"/>
    <property type="evidence" value="ECO:0007669"/>
    <property type="project" value="InterPro"/>
</dbReference>
<dbReference type="SUPFAM" id="SSF81606">
    <property type="entry name" value="PP2C-like"/>
    <property type="match status" value="1"/>
</dbReference>
<gene>
    <name evidence="8" type="ORF">ALAG00032_LOCUS5715</name>
</gene>
<dbReference type="InterPro" id="IPR036457">
    <property type="entry name" value="PPM-type-like_dom_sf"/>
</dbReference>
<dbReference type="InterPro" id="IPR000222">
    <property type="entry name" value="PP2C_BS"/>
</dbReference>
<feature type="domain" description="FHA" evidence="6">
    <location>
        <begin position="172"/>
        <end position="217"/>
    </location>
</feature>
<keyword evidence="2" id="KW-0479">Metal-binding</keyword>
<dbReference type="AlphaFoldDB" id="A0A7S3JTZ4"/>
<feature type="region of interest" description="Disordered" evidence="5">
    <location>
        <begin position="481"/>
        <end position="506"/>
    </location>
</feature>
<dbReference type="PROSITE" id="PS50006">
    <property type="entry name" value="FHA_DOMAIN"/>
    <property type="match status" value="1"/>
</dbReference>
<evidence type="ECO:0000259" key="6">
    <source>
        <dbReference type="PROSITE" id="PS50006"/>
    </source>
</evidence>
<dbReference type="PANTHER" id="PTHR47992">
    <property type="entry name" value="PROTEIN PHOSPHATASE"/>
    <property type="match status" value="1"/>
</dbReference>
<reference evidence="8" key="1">
    <citation type="submission" date="2021-01" db="EMBL/GenBank/DDBJ databases">
        <authorList>
            <person name="Corre E."/>
            <person name="Pelletier E."/>
            <person name="Niang G."/>
            <person name="Scheremetjew M."/>
            <person name="Finn R."/>
            <person name="Kale V."/>
            <person name="Holt S."/>
            <person name="Cochrane G."/>
            <person name="Meng A."/>
            <person name="Brown T."/>
            <person name="Cohen L."/>
        </authorList>
    </citation>
    <scope>NUCLEOTIDE SEQUENCE</scope>
    <source>
        <strain evidence="8">CCMP1510</strain>
    </source>
</reference>
<dbReference type="Gene3D" id="2.60.200.20">
    <property type="match status" value="1"/>
</dbReference>
<feature type="domain" description="PPM-type phosphatase" evidence="7">
    <location>
        <begin position="247"/>
        <end position="637"/>
    </location>
</feature>
<dbReference type="InterPro" id="IPR000253">
    <property type="entry name" value="FHA_dom"/>
</dbReference>
<feature type="compositionally biased region" description="Polar residues" evidence="5">
    <location>
        <begin position="481"/>
        <end position="498"/>
    </location>
</feature>
<dbReference type="SMART" id="SM00332">
    <property type="entry name" value="PP2Cc"/>
    <property type="match status" value="1"/>
</dbReference>
<evidence type="ECO:0000256" key="5">
    <source>
        <dbReference type="SAM" id="MobiDB-lite"/>
    </source>
</evidence>
<sequence length="651" mass="71326">MLETNREKAEKKSSVRNWPTEYEQLLARTAMARKRAVTGLQFLVLKYTTALASHNSLSSPVRWSCVGEMTRIGRSTDNEVCVESDATMAEKHAMILFDGEKFRINARDGIVALRITDGAHRDWPLIPGSVITFASTVATVMIHENKNIIILCIDAGPLIGSHLEIAASKNGKTIGRATNNDIIVPDKELSRIHMRIYYDAGLFYVRDLGSTNGTYIQLTGPYAGACALSLGDHLLLGRTGLSINRFDTGLAECCGSRPRMEDRAIIVQDLFAHGNLQCCTSNLCSQRENNIQYISQSNNDILPSVTFVAVFDGHGGSQASTYLRAHLHCQVARELIVSGNSAFDPSSIKAALTRAFLNTDHHFIQSSDKPSAGSTAVCILLINNTLFCANVGDSRAILATRRPSQDPDKTNYAPLRAFPLSSDHTPCRDDEAARIRAAGGWVIHKRVMGELSVSRAFGDAELKRSMSELVGLVESASSQTIGGEKNNQYTNIENTDTPPATPSDYGATSPTVVCPSAFDDVRRHSLQNCDKESSQDNGLSPCLRHKKSSFSTNHTRKHRHLVVAEPEIVDLEFSDKDDFILLASDGLFDVFSNDEAVHFVHNQLKTKDPQQAAEALVTGAIHDRGSRDNVTVLILDLRENNHTCIKPAVSH</sequence>
<evidence type="ECO:0000256" key="1">
    <source>
        <dbReference type="ARBA" id="ARBA00004170"/>
    </source>
</evidence>
<evidence type="ECO:0008006" key="9">
    <source>
        <dbReference type="Google" id="ProtNLM"/>
    </source>
</evidence>
<dbReference type="PROSITE" id="PS01032">
    <property type="entry name" value="PPM_1"/>
    <property type="match status" value="1"/>
</dbReference>
<dbReference type="CDD" id="cd00143">
    <property type="entry name" value="PP2Cc"/>
    <property type="match status" value="1"/>
</dbReference>
<dbReference type="SMART" id="SM00240">
    <property type="entry name" value="FHA"/>
    <property type="match status" value="1"/>
</dbReference>
<dbReference type="CDD" id="cd00060">
    <property type="entry name" value="FHA"/>
    <property type="match status" value="2"/>
</dbReference>
<dbReference type="GO" id="GO:0046872">
    <property type="term" value="F:metal ion binding"/>
    <property type="evidence" value="ECO:0007669"/>
    <property type="project" value="UniProtKB-KW"/>
</dbReference>
<dbReference type="InterPro" id="IPR015655">
    <property type="entry name" value="PP2C"/>
</dbReference>
<evidence type="ECO:0000259" key="7">
    <source>
        <dbReference type="PROSITE" id="PS51746"/>
    </source>
</evidence>
<keyword evidence="4" id="KW-0904">Protein phosphatase</keyword>
<accession>A0A7S3JTZ4</accession>
<evidence type="ECO:0000313" key="8">
    <source>
        <dbReference type="EMBL" id="CAE0364973.1"/>
    </source>
</evidence>
<dbReference type="EMBL" id="HBIJ01008113">
    <property type="protein sequence ID" value="CAE0364973.1"/>
    <property type="molecule type" value="Transcribed_RNA"/>
</dbReference>
<evidence type="ECO:0000256" key="3">
    <source>
        <dbReference type="ARBA" id="ARBA00022801"/>
    </source>
</evidence>
<dbReference type="InterPro" id="IPR008984">
    <property type="entry name" value="SMAD_FHA_dom_sf"/>
</dbReference>
<organism evidence="8">
    <name type="scientific">Aureoumbra lagunensis</name>
    <dbReference type="NCBI Taxonomy" id="44058"/>
    <lineage>
        <taxon>Eukaryota</taxon>
        <taxon>Sar</taxon>
        <taxon>Stramenopiles</taxon>
        <taxon>Ochrophyta</taxon>
        <taxon>Pelagophyceae</taxon>
        <taxon>Pelagomonadales</taxon>
        <taxon>Aureoumbra</taxon>
    </lineage>
</organism>
<proteinExistence type="predicted"/>
<evidence type="ECO:0000256" key="2">
    <source>
        <dbReference type="ARBA" id="ARBA00022723"/>
    </source>
</evidence>
<dbReference type="Pfam" id="PF00498">
    <property type="entry name" value="FHA"/>
    <property type="match status" value="1"/>
</dbReference>
<evidence type="ECO:0000256" key="4">
    <source>
        <dbReference type="ARBA" id="ARBA00022912"/>
    </source>
</evidence>
<protein>
    <recommendedName>
        <fullName evidence="9">Protein-serine/threonine phosphatase</fullName>
    </recommendedName>
</protein>
<name>A0A7S3JTZ4_9STRA</name>
<dbReference type="Gene3D" id="3.60.40.10">
    <property type="entry name" value="PPM-type phosphatase domain"/>
    <property type="match status" value="1"/>
</dbReference>
<dbReference type="GO" id="GO:0016020">
    <property type="term" value="C:membrane"/>
    <property type="evidence" value="ECO:0007669"/>
    <property type="project" value="UniProtKB-SubCell"/>
</dbReference>
<dbReference type="SUPFAM" id="SSF49879">
    <property type="entry name" value="SMAD/FHA domain"/>
    <property type="match status" value="2"/>
</dbReference>
<dbReference type="Pfam" id="PF00481">
    <property type="entry name" value="PP2C"/>
    <property type="match status" value="1"/>
</dbReference>
<comment type="subcellular location">
    <subcellularLocation>
        <location evidence="1">Membrane</location>
        <topology evidence="1">Peripheral membrane protein</topology>
    </subcellularLocation>
</comment>
<dbReference type="PROSITE" id="PS51746">
    <property type="entry name" value="PPM_2"/>
    <property type="match status" value="1"/>
</dbReference>
<keyword evidence="3" id="KW-0378">Hydrolase</keyword>